<evidence type="ECO:0000256" key="4">
    <source>
        <dbReference type="SAM" id="Phobius"/>
    </source>
</evidence>
<dbReference type="PANTHER" id="PTHR32089:SF112">
    <property type="entry name" value="LYSOZYME-LIKE PROTEIN-RELATED"/>
    <property type="match status" value="1"/>
</dbReference>
<feature type="domain" description="HAMP" evidence="6">
    <location>
        <begin position="217"/>
        <end position="269"/>
    </location>
</feature>
<evidence type="ECO:0008006" key="9">
    <source>
        <dbReference type="Google" id="ProtNLM"/>
    </source>
</evidence>
<organism evidence="7 8">
    <name type="scientific">Clostridium fungisolvens</name>
    <dbReference type="NCBI Taxonomy" id="1604897"/>
    <lineage>
        <taxon>Bacteria</taxon>
        <taxon>Bacillati</taxon>
        <taxon>Bacillota</taxon>
        <taxon>Clostridia</taxon>
        <taxon>Eubacteriales</taxon>
        <taxon>Clostridiaceae</taxon>
        <taxon>Clostridium</taxon>
    </lineage>
</organism>
<dbReference type="SMART" id="SM00283">
    <property type="entry name" value="MA"/>
    <property type="match status" value="1"/>
</dbReference>
<feature type="domain" description="Methyl-accepting transducer" evidence="5">
    <location>
        <begin position="288"/>
        <end position="545"/>
    </location>
</feature>
<keyword evidence="1 3" id="KW-0807">Transducer</keyword>
<dbReference type="SUPFAM" id="SSF103190">
    <property type="entry name" value="Sensory domain-like"/>
    <property type="match status" value="1"/>
</dbReference>
<dbReference type="PROSITE" id="PS50111">
    <property type="entry name" value="CHEMOTAXIS_TRANSDUC_2"/>
    <property type="match status" value="1"/>
</dbReference>
<evidence type="ECO:0000256" key="3">
    <source>
        <dbReference type="PROSITE-ProRule" id="PRU00284"/>
    </source>
</evidence>
<dbReference type="Gene3D" id="1.10.287.950">
    <property type="entry name" value="Methyl-accepting chemotaxis protein"/>
    <property type="match status" value="1"/>
</dbReference>
<evidence type="ECO:0000259" key="5">
    <source>
        <dbReference type="PROSITE" id="PS50111"/>
    </source>
</evidence>
<evidence type="ECO:0000256" key="2">
    <source>
        <dbReference type="ARBA" id="ARBA00029447"/>
    </source>
</evidence>
<evidence type="ECO:0000259" key="6">
    <source>
        <dbReference type="PROSITE" id="PS50885"/>
    </source>
</evidence>
<dbReference type="SUPFAM" id="SSF58104">
    <property type="entry name" value="Methyl-accepting chemotaxis protein (MCP) signaling domain"/>
    <property type="match status" value="1"/>
</dbReference>
<keyword evidence="4" id="KW-0812">Transmembrane</keyword>
<evidence type="ECO:0000256" key="1">
    <source>
        <dbReference type="ARBA" id="ARBA00023224"/>
    </source>
</evidence>
<dbReference type="Proteomes" id="UP000580568">
    <property type="component" value="Unassembled WGS sequence"/>
</dbReference>
<keyword evidence="4" id="KW-1133">Transmembrane helix</keyword>
<feature type="transmembrane region" description="Helical" evidence="4">
    <location>
        <begin position="16"/>
        <end position="37"/>
    </location>
</feature>
<dbReference type="InterPro" id="IPR004089">
    <property type="entry name" value="MCPsignal_dom"/>
</dbReference>
<keyword evidence="8" id="KW-1185">Reference proteome</keyword>
<name>A0A6V8SFV2_9CLOT</name>
<keyword evidence="4" id="KW-0472">Membrane</keyword>
<feature type="transmembrane region" description="Helical" evidence="4">
    <location>
        <begin position="199"/>
        <end position="220"/>
    </location>
</feature>
<dbReference type="GO" id="GO:0016020">
    <property type="term" value="C:membrane"/>
    <property type="evidence" value="ECO:0007669"/>
    <property type="project" value="InterPro"/>
</dbReference>
<accession>A0A6V8SFV2</accession>
<comment type="similarity">
    <text evidence="2">Belongs to the methyl-accepting chemotaxis (MCP) protein family.</text>
</comment>
<evidence type="ECO:0000313" key="8">
    <source>
        <dbReference type="Proteomes" id="UP000580568"/>
    </source>
</evidence>
<gene>
    <name evidence="7" type="ORF">bsdtw1_01752</name>
</gene>
<dbReference type="PROSITE" id="PS50885">
    <property type="entry name" value="HAMP"/>
    <property type="match status" value="1"/>
</dbReference>
<dbReference type="InterPro" id="IPR003660">
    <property type="entry name" value="HAMP_dom"/>
</dbReference>
<sequence>MRLQLQKKGLSIRHKIIGGFIILVLFSSLSVGIYTYYKTKENIETTIGNTALNIVKSILSTIDAKEFSNLQNKEDMNSDYYKSLQSHLSDIRKSTGLKYLYTMRKTNDNKYIYVVDGTPTDDENFSALGNEEESVTNIFKESFNGTSGYEFHSDEWGNLISAYTPIKDTSGNIVGVLAADFDANIMVNQLNKFKFNICVLVVAIIVVGIIIGEIFSIFLVRSLNKLKKKAELIKNGDLTIKFDKIGDDEIGELTQSFGEMVNNISVITSEIKNNTKEVNSEITEMHKSFTETSNTAEEITQVINEIATGSLEQTNRINEVSTTMDEVFRQVENSVQKANIVSSSSDTSLNNTKAALNLFKTSIEKVTTVTDTIESTAIIIKELDSKSKEINAFSETISEITSQTNLLSLNAAIEAARAGEQGKGFAIVANEIKDLAEQSSNASSQISEIANSMQNEILNAMKAIEKGVGHANESVASVNKVDSYLSDLQRSSVDTNIKIKEIISSIYIIEQTCKDSLNRIHELDDISRSFSAGSQQAAASTEEQAAIMYQVKVNMKNIKDMTDRLNNVVNKFKVE</sequence>
<reference evidence="7 8" key="1">
    <citation type="submission" date="2020-07" db="EMBL/GenBank/DDBJ databases">
        <title>A new beta-1,3-glucan-decomposing anaerobic bacterium isolated from anoxic soil subjected to biological soil disinfestation.</title>
        <authorList>
            <person name="Ueki A."/>
            <person name="Tonouchi A."/>
        </authorList>
    </citation>
    <scope>NUCLEOTIDE SEQUENCE [LARGE SCALE GENOMIC DNA]</scope>
    <source>
        <strain evidence="7 8">TW1</strain>
    </source>
</reference>
<dbReference type="InterPro" id="IPR029151">
    <property type="entry name" value="Sensor-like_sf"/>
</dbReference>
<dbReference type="Pfam" id="PF00672">
    <property type="entry name" value="HAMP"/>
    <property type="match status" value="1"/>
</dbReference>
<dbReference type="EMBL" id="BLZR01000001">
    <property type="protein sequence ID" value="GFP75661.1"/>
    <property type="molecule type" value="Genomic_DNA"/>
</dbReference>
<dbReference type="AlphaFoldDB" id="A0A6V8SFV2"/>
<evidence type="ECO:0000313" key="7">
    <source>
        <dbReference type="EMBL" id="GFP75661.1"/>
    </source>
</evidence>
<dbReference type="RefSeq" id="WP_183277150.1">
    <property type="nucleotide sequence ID" value="NZ_BLZR01000001.1"/>
</dbReference>
<dbReference type="GO" id="GO:0007165">
    <property type="term" value="P:signal transduction"/>
    <property type="evidence" value="ECO:0007669"/>
    <property type="project" value="UniProtKB-KW"/>
</dbReference>
<proteinExistence type="inferred from homology"/>
<protein>
    <recommendedName>
        <fullName evidence="9">Methyl-accepting chemotaxis protein</fullName>
    </recommendedName>
</protein>
<dbReference type="Pfam" id="PF00015">
    <property type="entry name" value="MCPsignal"/>
    <property type="match status" value="1"/>
</dbReference>
<comment type="caution">
    <text evidence="7">The sequence shown here is derived from an EMBL/GenBank/DDBJ whole genome shotgun (WGS) entry which is preliminary data.</text>
</comment>
<dbReference type="PANTHER" id="PTHR32089">
    <property type="entry name" value="METHYL-ACCEPTING CHEMOTAXIS PROTEIN MCPB"/>
    <property type="match status" value="1"/>
</dbReference>
<dbReference type="CDD" id="cd06225">
    <property type="entry name" value="HAMP"/>
    <property type="match status" value="1"/>
</dbReference>
<dbReference type="SMART" id="SM00304">
    <property type="entry name" value="HAMP"/>
    <property type="match status" value="1"/>
</dbReference>
<dbReference type="Gene3D" id="6.10.340.10">
    <property type="match status" value="1"/>
</dbReference>